<feature type="transmembrane region" description="Helical" evidence="6">
    <location>
        <begin position="43"/>
        <end position="61"/>
    </location>
</feature>
<keyword evidence="8" id="KW-1185">Reference proteome</keyword>
<feature type="transmembrane region" description="Helical" evidence="6">
    <location>
        <begin position="237"/>
        <end position="260"/>
    </location>
</feature>
<organism evidence="7 8">
    <name type="scientific">Gordonia phthalatica</name>
    <dbReference type="NCBI Taxonomy" id="1136941"/>
    <lineage>
        <taxon>Bacteria</taxon>
        <taxon>Bacillati</taxon>
        <taxon>Actinomycetota</taxon>
        <taxon>Actinomycetes</taxon>
        <taxon>Mycobacteriales</taxon>
        <taxon>Gordoniaceae</taxon>
        <taxon>Gordonia</taxon>
    </lineage>
</organism>
<feature type="transmembrane region" description="Helical" evidence="6">
    <location>
        <begin position="191"/>
        <end position="216"/>
    </location>
</feature>
<evidence type="ECO:0000313" key="8">
    <source>
        <dbReference type="Proteomes" id="UP000063789"/>
    </source>
</evidence>
<dbReference type="NCBIfam" id="NF001923">
    <property type="entry name" value="PRK00701.1"/>
    <property type="match status" value="1"/>
</dbReference>
<dbReference type="PATRIC" id="fig|1136941.3.peg.669"/>
<dbReference type="EMBL" id="CP011853">
    <property type="protein sequence ID" value="ALG83713.1"/>
    <property type="molecule type" value="Genomic_DNA"/>
</dbReference>
<sequence>MLQRPRNGVIARSVGLLGPAFVASIAYVDPGNVAANITAGAKYGYLLVWVLVVANVMAVMVQYQSAKLGVVTGKTLTTTLGERLSRRSRLLFWMQAELVAGATDIAEVIGGAIALNLLFGLPLPVGGVIVGLVSMLLLALANPQRQRQFEHVIVGLLAVIVIGFLAGLVVSPPDAGGVLNGMVPRFDGTETVLLAASMLGATVMPHAIYLHSSLVIDRHGRPETERRTRRLLSATRVDVVVALVIAGAVNIALLVLAATSLYGREGTDSIEGAHAAVRDALGPVVATAFAVGLLASGIASTSVGSYAGGTIMNGLVRRQIPMLIRRSVTLVPAVLMLAIGVNPTMALVISQVVLSFGIPFAIIPLRRYTADKRLMGSFADNPWLRWGSAGAAVVIVALNVALIMLTVAGIGD</sequence>
<dbReference type="GO" id="GO:0005384">
    <property type="term" value="F:manganese ion transmembrane transporter activity"/>
    <property type="evidence" value="ECO:0007669"/>
    <property type="project" value="TreeGrafter"/>
</dbReference>
<proteinExistence type="predicted"/>
<keyword evidence="3 6" id="KW-0812">Transmembrane</keyword>
<evidence type="ECO:0000256" key="5">
    <source>
        <dbReference type="ARBA" id="ARBA00023136"/>
    </source>
</evidence>
<dbReference type="Proteomes" id="UP000063789">
    <property type="component" value="Chromosome"/>
</dbReference>
<dbReference type="PANTHER" id="PTHR11706:SF33">
    <property type="entry name" value="NATURAL RESISTANCE-ASSOCIATED MACROPHAGE PROTEIN 2"/>
    <property type="match status" value="1"/>
</dbReference>
<feature type="transmembrane region" description="Helical" evidence="6">
    <location>
        <begin position="280"/>
        <end position="303"/>
    </location>
</feature>
<evidence type="ECO:0000256" key="1">
    <source>
        <dbReference type="ARBA" id="ARBA00004141"/>
    </source>
</evidence>
<gene>
    <name evidence="7" type="ORF">ACH46_03310</name>
</gene>
<protein>
    <submittedName>
        <fullName evidence="7">Manganese transporter</fullName>
    </submittedName>
</protein>
<dbReference type="NCBIfam" id="TIGR01197">
    <property type="entry name" value="nramp"/>
    <property type="match status" value="1"/>
</dbReference>
<dbReference type="GO" id="GO:0034755">
    <property type="term" value="P:iron ion transmembrane transport"/>
    <property type="evidence" value="ECO:0007669"/>
    <property type="project" value="TreeGrafter"/>
</dbReference>
<dbReference type="STRING" id="1136941.ACH46_03310"/>
<keyword evidence="4 6" id="KW-1133">Transmembrane helix</keyword>
<reference evidence="8" key="1">
    <citation type="submission" date="2015-06" db="EMBL/GenBank/DDBJ databases">
        <title>Complete genome sequence and metabolic analysis of phthalate degradation pathway in Gordonia sp. QH-11.</title>
        <authorList>
            <person name="Jin D."/>
            <person name="Kong X."/>
            <person name="Bai Z."/>
        </authorList>
    </citation>
    <scope>NUCLEOTIDE SEQUENCE [LARGE SCALE GENOMIC DNA]</scope>
    <source>
        <strain evidence="8">QH-11</strain>
    </source>
</reference>
<feature type="transmembrane region" description="Helical" evidence="6">
    <location>
        <begin position="386"/>
        <end position="410"/>
    </location>
</feature>
<dbReference type="PRINTS" id="PR00447">
    <property type="entry name" value="NATRESASSCMP"/>
</dbReference>
<feature type="transmembrane region" description="Helical" evidence="6">
    <location>
        <begin position="90"/>
        <end position="115"/>
    </location>
</feature>
<feature type="transmembrane region" description="Helical" evidence="6">
    <location>
        <begin position="9"/>
        <end position="28"/>
    </location>
</feature>
<dbReference type="Pfam" id="PF01566">
    <property type="entry name" value="Nramp"/>
    <property type="match status" value="1"/>
</dbReference>
<evidence type="ECO:0000256" key="4">
    <source>
        <dbReference type="ARBA" id="ARBA00022989"/>
    </source>
</evidence>
<dbReference type="NCBIfam" id="NF037982">
    <property type="entry name" value="Nramp_1"/>
    <property type="match status" value="1"/>
</dbReference>
<dbReference type="OrthoDB" id="9787548at2"/>
<comment type="subcellular location">
    <subcellularLocation>
        <location evidence="1">Membrane</location>
        <topology evidence="1">Multi-pass membrane protein</topology>
    </subcellularLocation>
</comment>
<evidence type="ECO:0000313" key="7">
    <source>
        <dbReference type="EMBL" id="ALG83713.1"/>
    </source>
</evidence>
<reference evidence="7 8" key="2">
    <citation type="journal article" date="2017" name="Int. J. Syst. Evol. Microbiol.">
        <title>Gordonia phthalatica sp. nov., a di-n-butyl phthalate-degrading bacterium isolated from activated sludge.</title>
        <authorList>
            <person name="Jin D."/>
            <person name="Kong X."/>
            <person name="Jia M."/>
            <person name="Yu X."/>
            <person name="Wang X."/>
            <person name="Zhuang X."/>
            <person name="Deng Y."/>
            <person name="Bai Z."/>
        </authorList>
    </citation>
    <scope>NUCLEOTIDE SEQUENCE [LARGE SCALE GENOMIC DNA]</scope>
    <source>
        <strain evidence="7 8">QH-11</strain>
    </source>
</reference>
<evidence type="ECO:0000256" key="6">
    <source>
        <dbReference type="SAM" id="Phobius"/>
    </source>
</evidence>
<feature type="transmembrane region" description="Helical" evidence="6">
    <location>
        <begin position="323"/>
        <end position="341"/>
    </location>
</feature>
<dbReference type="KEGG" id="goq:ACH46_03310"/>
<feature type="transmembrane region" description="Helical" evidence="6">
    <location>
        <begin position="121"/>
        <end position="140"/>
    </location>
</feature>
<dbReference type="GO" id="GO:0015086">
    <property type="term" value="F:cadmium ion transmembrane transporter activity"/>
    <property type="evidence" value="ECO:0007669"/>
    <property type="project" value="TreeGrafter"/>
</dbReference>
<evidence type="ECO:0000256" key="3">
    <source>
        <dbReference type="ARBA" id="ARBA00022692"/>
    </source>
</evidence>
<keyword evidence="2" id="KW-0813">Transport</keyword>
<evidence type="ECO:0000256" key="2">
    <source>
        <dbReference type="ARBA" id="ARBA00022448"/>
    </source>
</evidence>
<dbReference type="RefSeq" id="WP_062391667.1">
    <property type="nucleotide sequence ID" value="NZ_CP011853.1"/>
</dbReference>
<name>A0A0N9N8S6_9ACTN</name>
<dbReference type="InterPro" id="IPR001046">
    <property type="entry name" value="NRAMP_fam"/>
</dbReference>
<accession>A0A0N9N8S6</accession>
<feature type="transmembrane region" description="Helical" evidence="6">
    <location>
        <begin position="152"/>
        <end position="171"/>
    </location>
</feature>
<keyword evidence="5 6" id="KW-0472">Membrane</keyword>
<dbReference type="PANTHER" id="PTHR11706">
    <property type="entry name" value="SOLUTE CARRIER PROTEIN FAMILY 11 MEMBER"/>
    <property type="match status" value="1"/>
</dbReference>
<dbReference type="AlphaFoldDB" id="A0A0N9N8S6"/>
<dbReference type="GO" id="GO:0005886">
    <property type="term" value="C:plasma membrane"/>
    <property type="evidence" value="ECO:0007669"/>
    <property type="project" value="TreeGrafter"/>
</dbReference>